<comment type="caution">
    <text evidence="4">The sequence shown here is derived from an EMBL/GenBank/DDBJ whole genome shotgun (WGS) entry which is preliminary data.</text>
</comment>
<dbReference type="Proteomes" id="UP000249046">
    <property type="component" value="Unassembled WGS sequence"/>
</dbReference>
<evidence type="ECO:0000313" key="5">
    <source>
        <dbReference type="Proteomes" id="UP000249046"/>
    </source>
</evidence>
<dbReference type="InterPro" id="IPR029045">
    <property type="entry name" value="ClpP/crotonase-like_dom_sf"/>
</dbReference>
<feature type="region of interest" description="Disordered" evidence="1">
    <location>
        <begin position="418"/>
        <end position="446"/>
    </location>
</feature>
<dbReference type="SUPFAM" id="SSF52096">
    <property type="entry name" value="ClpP/crotonase"/>
    <property type="match status" value="1"/>
</dbReference>
<dbReference type="Pfam" id="PF03572">
    <property type="entry name" value="Peptidase_S41"/>
    <property type="match status" value="1"/>
</dbReference>
<dbReference type="EMBL" id="QFPO01000008">
    <property type="protein sequence ID" value="PZQ14057.1"/>
    <property type="molecule type" value="Genomic_DNA"/>
</dbReference>
<feature type="domain" description="Tail specific protease" evidence="3">
    <location>
        <begin position="110"/>
        <end position="308"/>
    </location>
</feature>
<reference evidence="4 5" key="1">
    <citation type="submission" date="2017-08" db="EMBL/GenBank/DDBJ databases">
        <title>Infants hospitalized years apart are colonized by the same room-sourced microbial strains.</title>
        <authorList>
            <person name="Brooks B."/>
            <person name="Olm M.R."/>
            <person name="Firek B.A."/>
            <person name="Baker R."/>
            <person name="Thomas B.C."/>
            <person name="Morowitz M.J."/>
            <person name="Banfield J.F."/>
        </authorList>
    </citation>
    <scope>NUCLEOTIDE SEQUENCE [LARGE SCALE GENOMIC DNA]</scope>
    <source>
        <strain evidence="4">S2_005_003_R2_42</strain>
    </source>
</reference>
<dbReference type="GO" id="GO:0006508">
    <property type="term" value="P:proteolysis"/>
    <property type="evidence" value="ECO:0007669"/>
    <property type="project" value="InterPro"/>
</dbReference>
<gene>
    <name evidence="4" type="ORF">DI564_10890</name>
</gene>
<feature type="compositionally biased region" description="Basic and acidic residues" evidence="1">
    <location>
        <begin position="429"/>
        <end position="446"/>
    </location>
</feature>
<sequence length="446" mass="47572">MSFAVPFRRLAPALLYTLLAVTTAAAADPRATAGRVADAIEAHYYDAQRAAEVAQALRAAAADGRFDALTDPRDLATALSERLRPADAHFGVQWSDPSAAPVAASAAPAAPVSQAEIERRGNYGIQRVEVLPGNVGYLDLRMLAGFEFGEPDQPAREAIEAALRLLARTDAMILDLRANPGGSPAMVGYLASAFTPRGQEIFNTFHGRGGRTLSEAPLDWYPMPRPDIPLYVLTSGRTGSAAEAVTYTLQQARRATVVGQTTSGAANPGGEIDIGEGFRVFVSVATPINPLSHDNWEGRGVVPDIAVEPDLAPDRAQREALQAIVERRPDAVRARWVLESLQAADAARTVDLDAYTGGYGEVTIAAEAGQLVLRRGRRPALRLLPLGEDRFSVIGEPTRRIGFDRDAAGAVVALENSVAEGPSVRHRRDAPDPAADRDRAPEPSRS</sequence>
<dbReference type="InterPro" id="IPR005151">
    <property type="entry name" value="Tail-specific_protease"/>
</dbReference>
<proteinExistence type="predicted"/>
<dbReference type="AlphaFoldDB" id="A0A2W5M2U6"/>
<dbReference type="PANTHER" id="PTHR11261">
    <property type="entry name" value="INTERPHOTORECEPTOR RETINOID-BINDING PROTEIN"/>
    <property type="match status" value="1"/>
</dbReference>
<evidence type="ECO:0000313" key="4">
    <source>
        <dbReference type="EMBL" id="PZQ14057.1"/>
    </source>
</evidence>
<organism evidence="4 5">
    <name type="scientific">Rhodanobacter denitrificans</name>
    <dbReference type="NCBI Taxonomy" id="666685"/>
    <lineage>
        <taxon>Bacteria</taxon>
        <taxon>Pseudomonadati</taxon>
        <taxon>Pseudomonadota</taxon>
        <taxon>Gammaproteobacteria</taxon>
        <taxon>Lysobacterales</taxon>
        <taxon>Rhodanobacteraceae</taxon>
        <taxon>Rhodanobacter</taxon>
    </lineage>
</organism>
<dbReference type="SMART" id="SM00245">
    <property type="entry name" value="TSPc"/>
    <property type="match status" value="1"/>
</dbReference>
<accession>A0A2W5M2U6</accession>
<dbReference type="GO" id="GO:0008236">
    <property type="term" value="F:serine-type peptidase activity"/>
    <property type="evidence" value="ECO:0007669"/>
    <property type="project" value="InterPro"/>
</dbReference>
<name>A0A2W5M2U6_9GAMM</name>
<evidence type="ECO:0000256" key="1">
    <source>
        <dbReference type="SAM" id="MobiDB-lite"/>
    </source>
</evidence>
<dbReference type="CDD" id="cd07563">
    <property type="entry name" value="Peptidase_S41_IRBP"/>
    <property type="match status" value="1"/>
</dbReference>
<keyword evidence="2" id="KW-0732">Signal</keyword>
<dbReference type="PANTHER" id="PTHR11261:SF3">
    <property type="entry name" value="RETINOL-BINDING PROTEIN 3"/>
    <property type="match status" value="1"/>
</dbReference>
<feature type="signal peptide" evidence="2">
    <location>
        <begin position="1"/>
        <end position="26"/>
    </location>
</feature>
<dbReference type="Gene3D" id="3.90.226.10">
    <property type="entry name" value="2-enoyl-CoA Hydratase, Chain A, domain 1"/>
    <property type="match status" value="1"/>
</dbReference>
<evidence type="ECO:0000259" key="3">
    <source>
        <dbReference type="SMART" id="SM00245"/>
    </source>
</evidence>
<evidence type="ECO:0000256" key="2">
    <source>
        <dbReference type="SAM" id="SignalP"/>
    </source>
</evidence>
<dbReference type="Gene3D" id="3.30.750.44">
    <property type="match status" value="1"/>
</dbReference>
<protein>
    <recommendedName>
        <fullName evidence="3">Tail specific protease domain-containing protein</fullName>
    </recommendedName>
</protein>
<feature type="chain" id="PRO_5016076710" description="Tail specific protease domain-containing protein" evidence="2">
    <location>
        <begin position="27"/>
        <end position="446"/>
    </location>
</feature>